<gene>
    <name evidence="2" type="ORF">MSP7336_02025</name>
</gene>
<sequence>MSEPDSTPELPQLPDSLLEVWPVIGVGALGWLAAAVAAFVVPELEHWRPVTLAGLAVGLLGTGIFMWQRDAVRRGARGAQTGLKYREPQ</sequence>
<evidence type="ECO:0000313" key="2">
    <source>
        <dbReference type="EMBL" id="SRX93782.1"/>
    </source>
</evidence>
<dbReference type="InterPro" id="IPR019681">
    <property type="entry name" value="DUF2530"/>
</dbReference>
<organism evidence="2 3">
    <name type="scientific">Mycobacterium shimoidei</name>
    <dbReference type="NCBI Taxonomy" id="29313"/>
    <lineage>
        <taxon>Bacteria</taxon>
        <taxon>Bacillati</taxon>
        <taxon>Actinomycetota</taxon>
        <taxon>Actinomycetes</taxon>
        <taxon>Mycobacteriales</taxon>
        <taxon>Mycobacteriaceae</taxon>
        <taxon>Mycobacterium</taxon>
    </lineage>
</organism>
<keyword evidence="3" id="KW-1185">Reference proteome</keyword>
<proteinExistence type="predicted"/>
<reference evidence="2 3" key="1">
    <citation type="submission" date="2018-05" db="EMBL/GenBank/DDBJ databases">
        <authorList>
            <consortium name="IHU Genomes"/>
        </authorList>
    </citation>
    <scope>NUCLEOTIDE SEQUENCE [LARGE SCALE GENOMIC DNA]</scope>
    <source>
        <strain evidence="2 3">P7336</strain>
    </source>
</reference>
<keyword evidence="1" id="KW-0472">Membrane</keyword>
<keyword evidence="1" id="KW-1133">Transmembrane helix</keyword>
<dbReference type="RefSeq" id="WP_069396779.1">
    <property type="nucleotide sequence ID" value="NZ_JACKUN010000020.1"/>
</dbReference>
<dbReference type="Proteomes" id="UP000252015">
    <property type="component" value="Unassembled WGS sequence"/>
</dbReference>
<name>A0A1E3TE63_MYCSH</name>
<keyword evidence="1" id="KW-0812">Transmembrane</keyword>
<evidence type="ECO:0000313" key="3">
    <source>
        <dbReference type="Proteomes" id="UP000252015"/>
    </source>
</evidence>
<evidence type="ECO:0000256" key="1">
    <source>
        <dbReference type="SAM" id="Phobius"/>
    </source>
</evidence>
<feature type="transmembrane region" description="Helical" evidence="1">
    <location>
        <begin position="47"/>
        <end position="67"/>
    </location>
</feature>
<dbReference type="STRING" id="29313.BHQ16_14420"/>
<evidence type="ECO:0008006" key="4">
    <source>
        <dbReference type="Google" id="ProtNLM"/>
    </source>
</evidence>
<dbReference type="AlphaFoldDB" id="A0A1E3TE63"/>
<dbReference type="Pfam" id="PF10745">
    <property type="entry name" value="DUF2530"/>
    <property type="match status" value="1"/>
</dbReference>
<accession>A0A1E3TE63</accession>
<protein>
    <recommendedName>
        <fullName evidence="4">DUF2530 domain-containing protein</fullName>
    </recommendedName>
</protein>
<feature type="transmembrane region" description="Helical" evidence="1">
    <location>
        <begin position="20"/>
        <end position="41"/>
    </location>
</feature>
<dbReference type="EMBL" id="UEGW01000001">
    <property type="protein sequence ID" value="SRX93782.1"/>
    <property type="molecule type" value="Genomic_DNA"/>
</dbReference>